<keyword evidence="1" id="KW-0812">Transmembrane</keyword>
<evidence type="ECO:0000313" key="4">
    <source>
        <dbReference type="Proteomes" id="UP001328107"/>
    </source>
</evidence>
<proteinExistence type="predicted"/>
<feature type="signal peptide" evidence="2">
    <location>
        <begin position="1"/>
        <end position="23"/>
    </location>
</feature>
<dbReference type="EMBL" id="BTRK01000001">
    <property type="protein sequence ID" value="GMR31021.1"/>
    <property type="molecule type" value="Genomic_DNA"/>
</dbReference>
<feature type="chain" id="PRO_5043008431" description="Secreted protein" evidence="2">
    <location>
        <begin position="24"/>
        <end position="248"/>
    </location>
</feature>
<keyword evidence="4" id="KW-1185">Reference proteome</keyword>
<reference evidence="4" key="1">
    <citation type="submission" date="2022-10" db="EMBL/GenBank/DDBJ databases">
        <title>Genome assembly of Pristionchus species.</title>
        <authorList>
            <person name="Yoshida K."/>
            <person name="Sommer R.J."/>
        </authorList>
    </citation>
    <scope>NUCLEOTIDE SEQUENCE [LARGE SCALE GENOMIC DNA]</scope>
    <source>
        <strain evidence="4">RS5460</strain>
    </source>
</reference>
<evidence type="ECO:0000313" key="3">
    <source>
        <dbReference type="EMBL" id="GMR31021.1"/>
    </source>
</evidence>
<dbReference type="AlphaFoldDB" id="A0AAN4YZB9"/>
<name>A0AAN4YZB9_9BILA</name>
<dbReference type="Proteomes" id="UP001328107">
    <property type="component" value="Unassembled WGS sequence"/>
</dbReference>
<evidence type="ECO:0000256" key="2">
    <source>
        <dbReference type="SAM" id="SignalP"/>
    </source>
</evidence>
<evidence type="ECO:0000256" key="1">
    <source>
        <dbReference type="SAM" id="Phobius"/>
    </source>
</evidence>
<sequence length="248" mass="26772">MRYSSLLHAVLLLLVSVVMTVRACVLCSSIGARRVPHHSLEVGTALLRQLHVVQIVRRVPSGSQSARSLELDYAILSLLLILILLHVFLLGIELLALCHLLVDRIHCAHIAGNESEDQISILALLLFSLSSITSLQLLMGHLDLCCSRGLLLRVQGDGTAATAAACSASIGHDQHVLVREGGDVGAHSVHDDLRIRKGEAATLTTGNPRHRTLCDGECTLSGDRRVVQVGDHLILDEPHSVLRDSNFA</sequence>
<keyword evidence="2" id="KW-0732">Signal</keyword>
<keyword evidence="1" id="KW-1133">Transmembrane helix</keyword>
<feature type="transmembrane region" description="Helical" evidence="1">
    <location>
        <begin position="73"/>
        <end position="98"/>
    </location>
</feature>
<comment type="caution">
    <text evidence="3">The sequence shown here is derived from an EMBL/GenBank/DDBJ whole genome shotgun (WGS) entry which is preliminary data.</text>
</comment>
<accession>A0AAN4YZB9</accession>
<gene>
    <name evidence="3" type="ORF">PMAYCL1PPCAC_01216</name>
</gene>
<protein>
    <recommendedName>
        <fullName evidence="5">Secreted protein</fullName>
    </recommendedName>
</protein>
<keyword evidence="1" id="KW-0472">Membrane</keyword>
<evidence type="ECO:0008006" key="5">
    <source>
        <dbReference type="Google" id="ProtNLM"/>
    </source>
</evidence>
<organism evidence="3 4">
    <name type="scientific">Pristionchus mayeri</name>
    <dbReference type="NCBI Taxonomy" id="1317129"/>
    <lineage>
        <taxon>Eukaryota</taxon>
        <taxon>Metazoa</taxon>
        <taxon>Ecdysozoa</taxon>
        <taxon>Nematoda</taxon>
        <taxon>Chromadorea</taxon>
        <taxon>Rhabditida</taxon>
        <taxon>Rhabditina</taxon>
        <taxon>Diplogasteromorpha</taxon>
        <taxon>Diplogasteroidea</taxon>
        <taxon>Neodiplogasteridae</taxon>
        <taxon>Pristionchus</taxon>
    </lineage>
</organism>